<reference evidence="1 2" key="1">
    <citation type="submission" date="2018-01" db="EMBL/GenBank/DDBJ databases">
        <title>Draft genome sequence of Nonomuraea sp. KC333.</title>
        <authorList>
            <person name="Sahin N."/>
            <person name="Saygin H."/>
            <person name="Ay H."/>
        </authorList>
    </citation>
    <scope>NUCLEOTIDE SEQUENCE [LARGE SCALE GENOMIC DNA]</scope>
    <source>
        <strain evidence="1 2">KC333</strain>
    </source>
</reference>
<dbReference type="Proteomes" id="UP000249304">
    <property type="component" value="Unassembled WGS sequence"/>
</dbReference>
<keyword evidence="2" id="KW-1185">Reference proteome</keyword>
<evidence type="ECO:0000313" key="2">
    <source>
        <dbReference type="Proteomes" id="UP000249304"/>
    </source>
</evidence>
<dbReference type="EMBL" id="POUD01000586">
    <property type="protein sequence ID" value="PZG01104.1"/>
    <property type="molecule type" value="Genomic_DNA"/>
</dbReference>
<proteinExistence type="predicted"/>
<feature type="non-terminal residue" evidence="1">
    <location>
        <position position="39"/>
    </location>
</feature>
<dbReference type="AlphaFoldDB" id="A0A2W2E853"/>
<comment type="caution">
    <text evidence="1">The sequence shown here is derived from an EMBL/GenBank/DDBJ whole genome shotgun (WGS) entry which is preliminary data.</text>
</comment>
<sequence>MTLALTFTAHDIANTRFAISPLGEVVASARVVKNPSAHP</sequence>
<protein>
    <submittedName>
        <fullName evidence="1">Transcriptional regulator</fullName>
    </submittedName>
</protein>
<gene>
    <name evidence="1" type="ORF">C1J01_48155</name>
</gene>
<accession>A0A2W2E853</accession>
<name>A0A2W2E853_9ACTN</name>
<evidence type="ECO:0000313" key="1">
    <source>
        <dbReference type="EMBL" id="PZG01104.1"/>
    </source>
</evidence>
<organism evidence="1 2">
    <name type="scientific">Nonomuraea aridisoli</name>
    <dbReference type="NCBI Taxonomy" id="2070368"/>
    <lineage>
        <taxon>Bacteria</taxon>
        <taxon>Bacillati</taxon>
        <taxon>Actinomycetota</taxon>
        <taxon>Actinomycetes</taxon>
        <taxon>Streptosporangiales</taxon>
        <taxon>Streptosporangiaceae</taxon>
        <taxon>Nonomuraea</taxon>
    </lineage>
</organism>